<dbReference type="Pfam" id="PF00144">
    <property type="entry name" value="Beta-lactamase"/>
    <property type="match status" value="1"/>
</dbReference>
<dbReference type="AlphaFoldDB" id="A0AA39Y6I4"/>
<sequence length="477" mass="53120">MARLVDEKKLGWDTLVKDVLPDFKHSNPIITEVLTIADILSHRCGLAGSGTMSLSFQGDGEMLLPRDSLFDLINQFPILFPIRQSWDYFVWGYSLAGEIIERVTGKTLEEYVSTSLTGPLGMKDTSFKLSRLDPERLAQPYAALSDGTSHHLQHRQVFEGTFFEASGGLFSTVNDLITWATATLDAIDGEESGVLKEIPNIISNHAAIMNPSIRERSYGFGWARTQLPGSVGVIGDNFSLWSLKDQPALGDKDHPLLMLYHQGSTVGYYAHIALFPDTKSAVVVLSNSIALTDAPDWISRATIQTLFDLKDGHDYALLAAEANSRQMAEYDTLARQIAKKRESCSDAVKPPPLEALVGRYASKSKPFFIDILLGSPESGDKTLELRFQGLQIESYELRYLCENTFEWSLSHDESKKRGRYNMAELEYFLFEFTLKDGKPISFTWVTDPGLPEHPEEFFLVAPEGGGSQGPTSEELKK</sequence>
<feature type="domain" description="Beta-lactamase-related" evidence="2">
    <location>
        <begin position="2"/>
        <end position="288"/>
    </location>
</feature>
<accession>A0AA39Y6I4</accession>
<dbReference type="PANTHER" id="PTHR46825:SF14">
    <property type="entry name" value="BETA-LACTAMASE-RELATED DOMAIN-CONTAINING PROTEIN"/>
    <property type="match status" value="1"/>
</dbReference>
<dbReference type="Gene3D" id="3.40.710.10">
    <property type="entry name" value="DD-peptidase/beta-lactamase superfamily"/>
    <property type="match status" value="1"/>
</dbReference>
<reference evidence="3" key="1">
    <citation type="submission" date="2023-06" db="EMBL/GenBank/DDBJ databases">
        <title>Genome-scale phylogeny and comparative genomics of the fungal order Sordariales.</title>
        <authorList>
            <consortium name="Lawrence Berkeley National Laboratory"/>
            <person name="Hensen N."/>
            <person name="Bonometti L."/>
            <person name="Westerberg I."/>
            <person name="Brannstrom I.O."/>
            <person name="Guillou S."/>
            <person name="Cros-Aarteil S."/>
            <person name="Calhoun S."/>
            <person name="Haridas S."/>
            <person name="Kuo A."/>
            <person name="Mondo S."/>
            <person name="Pangilinan J."/>
            <person name="Riley R."/>
            <person name="Labutti K."/>
            <person name="Andreopoulos B."/>
            <person name="Lipzen A."/>
            <person name="Chen C."/>
            <person name="Yanf M."/>
            <person name="Daum C."/>
            <person name="Ng V."/>
            <person name="Clum A."/>
            <person name="Steindorff A."/>
            <person name="Ohm R."/>
            <person name="Martin F."/>
            <person name="Silar P."/>
            <person name="Natvig D."/>
            <person name="Lalanne C."/>
            <person name="Gautier V."/>
            <person name="Ament-Velasquez S.L."/>
            <person name="Kruys A."/>
            <person name="Hutchinson M.I."/>
            <person name="Powell A.J."/>
            <person name="Barry K."/>
            <person name="Miller A.N."/>
            <person name="Grigoriev I.V."/>
            <person name="Debuchy R."/>
            <person name="Gladieux P."/>
            <person name="Thoren M.H."/>
            <person name="Johannesson H."/>
        </authorList>
    </citation>
    <scope>NUCLEOTIDE SEQUENCE</scope>
    <source>
        <strain evidence="3">SMH2532-1</strain>
    </source>
</reference>
<evidence type="ECO:0000313" key="4">
    <source>
        <dbReference type="Proteomes" id="UP001174936"/>
    </source>
</evidence>
<comment type="similarity">
    <text evidence="1">Belongs to the peptidase S12 family.</text>
</comment>
<dbReference type="Proteomes" id="UP001174936">
    <property type="component" value="Unassembled WGS sequence"/>
</dbReference>
<evidence type="ECO:0000256" key="1">
    <source>
        <dbReference type="ARBA" id="ARBA00038215"/>
    </source>
</evidence>
<organism evidence="3 4">
    <name type="scientific">Cercophora newfieldiana</name>
    <dbReference type="NCBI Taxonomy" id="92897"/>
    <lineage>
        <taxon>Eukaryota</taxon>
        <taxon>Fungi</taxon>
        <taxon>Dikarya</taxon>
        <taxon>Ascomycota</taxon>
        <taxon>Pezizomycotina</taxon>
        <taxon>Sordariomycetes</taxon>
        <taxon>Sordariomycetidae</taxon>
        <taxon>Sordariales</taxon>
        <taxon>Lasiosphaeriaceae</taxon>
        <taxon>Cercophora</taxon>
    </lineage>
</organism>
<dbReference type="PANTHER" id="PTHR46825">
    <property type="entry name" value="D-ALANYL-D-ALANINE-CARBOXYPEPTIDASE/ENDOPEPTIDASE AMPH"/>
    <property type="match status" value="1"/>
</dbReference>
<evidence type="ECO:0000313" key="3">
    <source>
        <dbReference type="EMBL" id="KAK0646949.1"/>
    </source>
</evidence>
<comment type="caution">
    <text evidence="3">The sequence shown here is derived from an EMBL/GenBank/DDBJ whole genome shotgun (WGS) entry which is preliminary data.</text>
</comment>
<keyword evidence="4" id="KW-1185">Reference proteome</keyword>
<dbReference type="SUPFAM" id="SSF56601">
    <property type="entry name" value="beta-lactamase/transpeptidase-like"/>
    <property type="match status" value="1"/>
</dbReference>
<dbReference type="InterPro" id="IPR012338">
    <property type="entry name" value="Beta-lactam/transpept-like"/>
</dbReference>
<protein>
    <submittedName>
        <fullName evidence="3">Beta-lactamase/transpeptidase-like protein</fullName>
    </submittedName>
</protein>
<name>A0AA39Y6I4_9PEZI</name>
<proteinExistence type="inferred from homology"/>
<dbReference type="EMBL" id="JAULSV010000004">
    <property type="protein sequence ID" value="KAK0646949.1"/>
    <property type="molecule type" value="Genomic_DNA"/>
</dbReference>
<evidence type="ECO:0000259" key="2">
    <source>
        <dbReference type="Pfam" id="PF00144"/>
    </source>
</evidence>
<gene>
    <name evidence="3" type="ORF">B0T16DRAFT_414494</name>
</gene>
<dbReference type="InterPro" id="IPR050491">
    <property type="entry name" value="AmpC-like"/>
</dbReference>
<dbReference type="InterPro" id="IPR001466">
    <property type="entry name" value="Beta-lactam-related"/>
</dbReference>